<dbReference type="EMBL" id="MZ311577">
    <property type="protein sequence ID" value="UBZ25585.1"/>
    <property type="molecule type" value="Genomic_DNA"/>
</dbReference>
<protein>
    <submittedName>
        <fullName evidence="2">Uncharacterized protein</fullName>
    </submittedName>
</protein>
<dbReference type="Proteomes" id="UP000831195">
    <property type="component" value="Segment"/>
</dbReference>
<name>A0AAE8Y515_9VIRU</name>
<keyword evidence="3" id="KW-1185">Reference proteome</keyword>
<reference evidence="2" key="1">
    <citation type="journal article" date="2021" name="Viruses">
        <title>Identification and Full Characterisation of Two Novel Crustacean Infecting Members of the Family Nudiviridae Provides Support for Two Subfamilies.</title>
        <authorList>
            <person name="Bateman K.S."/>
            <person name="Kerr R."/>
            <person name="Stentiford G.D."/>
            <person name="Bean T.P."/>
            <person name="Hooper C."/>
            <person name="Van Eynde B."/>
            <person name="Delbare D."/>
            <person name="Bojko J."/>
            <person name="Christiaens O."/>
            <person name="Taning C.N.T."/>
            <person name="Smagghe G."/>
            <person name="van Oers M.M."/>
            <person name="van Aerle R."/>
        </authorList>
    </citation>
    <scope>NUCLEOTIDE SEQUENCE</scope>
    <source>
        <strain evidence="2">AN1</strain>
    </source>
</reference>
<proteinExistence type="predicted"/>
<evidence type="ECO:0000313" key="3">
    <source>
        <dbReference type="Proteomes" id="UP000831195"/>
    </source>
</evidence>
<organism evidence="2 3">
    <name type="scientific">Crangon crangon nudivirus</name>
    <dbReference type="NCBI Taxonomy" id="2880838"/>
    <lineage>
        <taxon>Viruses</taxon>
        <taxon>Viruses incertae sedis</taxon>
        <taxon>Naldaviricetes</taxon>
        <taxon>Lefavirales</taxon>
        <taxon>Nudiviridae</taxon>
        <taxon>Gammanudivirus</taxon>
        <taxon>Gammanudivirus cracrangonis</taxon>
    </lineage>
</organism>
<evidence type="ECO:0000313" key="2">
    <source>
        <dbReference type="EMBL" id="UBZ25585.1"/>
    </source>
</evidence>
<feature type="transmembrane region" description="Helical" evidence="1">
    <location>
        <begin position="28"/>
        <end position="49"/>
    </location>
</feature>
<gene>
    <name evidence="2" type="ORF">CcNV_100</name>
</gene>
<keyword evidence="1" id="KW-0472">Membrane</keyword>
<keyword evidence="1" id="KW-1133">Transmembrane helix</keyword>
<keyword evidence="1" id="KW-0812">Transmembrane</keyword>
<evidence type="ECO:0000256" key="1">
    <source>
        <dbReference type="SAM" id="Phobius"/>
    </source>
</evidence>
<accession>A0AAE8Y515</accession>
<sequence>MSTYLDVVGSTHFFTRLVPIMCQIPTPININAINVTISIILLICCALAASSASLEPAGLLLYTDPNINIIKIIDTSTISIVPDSCIPLAISTHWGLNIIRPIPAVDIINYLRITTTW</sequence>